<comment type="caution">
    <text evidence="1">The sequence shown here is derived from an EMBL/GenBank/DDBJ whole genome shotgun (WGS) entry which is preliminary data.</text>
</comment>
<name>A0A5N3X0W2_MUNMU</name>
<dbReference type="AlphaFoldDB" id="A0A5N3X0W2"/>
<reference evidence="1 2" key="1">
    <citation type="submission" date="2019-06" db="EMBL/GenBank/DDBJ databases">
        <title>Discovery of a novel chromosome fission-fusion reversal in muntjac.</title>
        <authorList>
            <person name="Mudd A.B."/>
            <person name="Bredeson J.V."/>
            <person name="Baum R."/>
            <person name="Hockemeyer D."/>
            <person name="Rokhsar D.S."/>
        </authorList>
    </citation>
    <scope>NUCLEOTIDE SEQUENCE [LARGE SCALE GENOMIC DNA]</scope>
    <source>
        <strain evidence="1">UTSW_UCB_Mm</strain>
        <tissue evidence="1">Fibroblast cell line</tissue>
    </source>
</reference>
<accession>A0A5N3X0W2</accession>
<evidence type="ECO:0000313" key="2">
    <source>
        <dbReference type="Proteomes" id="UP000326458"/>
    </source>
</evidence>
<dbReference type="EMBL" id="VCEA01000001">
    <property type="protein sequence ID" value="KAB0366778.1"/>
    <property type="molecule type" value="Genomic_DNA"/>
</dbReference>
<organism evidence="1 2">
    <name type="scientific">Muntiacus muntjak</name>
    <name type="common">Barking deer</name>
    <name type="synonym">Indian muntjac</name>
    <dbReference type="NCBI Taxonomy" id="9888"/>
    <lineage>
        <taxon>Eukaryota</taxon>
        <taxon>Metazoa</taxon>
        <taxon>Chordata</taxon>
        <taxon>Craniata</taxon>
        <taxon>Vertebrata</taxon>
        <taxon>Euteleostomi</taxon>
        <taxon>Mammalia</taxon>
        <taxon>Eutheria</taxon>
        <taxon>Laurasiatheria</taxon>
        <taxon>Artiodactyla</taxon>
        <taxon>Ruminantia</taxon>
        <taxon>Pecora</taxon>
        <taxon>Cervidae</taxon>
        <taxon>Muntiacinae</taxon>
        <taxon>Muntiacus</taxon>
    </lineage>
</organism>
<gene>
    <name evidence="1" type="ORF">FD754_010934</name>
</gene>
<evidence type="ECO:0000313" key="1">
    <source>
        <dbReference type="EMBL" id="KAB0366778.1"/>
    </source>
</evidence>
<sequence>VAPAKKGGKKAAQSATNKVATRKYTTNLHRSSHGVAFEKCAPQLQMCALTPGSTKLLGQRNKESPILCAVVRKHNEDSPHKLCMLATYVSVTIIKNLRMVTMDEN</sequence>
<dbReference type="Proteomes" id="UP000326458">
    <property type="component" value="Unassembled WGS sequence"/>
</dbReference>
<protein>
    <submittedName>
        <fullName evidence="1">Uncharacterized protein</fullName>
    </submittedName>
</protein>
<feature type="non-terminal residue" evidence="1">
    <location>
        <position position="1"/>
    </location>
</feature>
<proteinExistence type="predicted"/>
<keyword evidence="2" id="KW-1185">Reference proteome</keyword>